<dbReference type="Proteomes" id="UP001321542">
    <property type="component" value="Chromosome"/>
</dbReference>
<reference evidence="1 2" key="2">
    <citation type="journal article" date="2023" name="ChemBioChem">
        <title>Acyltransferase Domain Exchange between Two Independent Type I Polyketide Synthases in the Same Producer Strain of Macrolide Antibiotics.</title>
        <authorList>
            <person name="Kudo F."/>
            <person name="Kishikawa K."/>
            <person name="Tsuboi K."/>
            <person name="Kido T."/>
            <person name="Usui T."/>
            <person name="Hashimoto J."/>
            <person name="Shin-Ya K."/>
            <person name="Miyanaga A."/>
            <person name="Eguchi T."/>
        </authorList>
    </citation>
    <scope>NUCLEOTIDE SEQUENCE [LARGE SCALE GENOMIC DNA]</scope>
    <source>
        <strain evidence="1 2">A-8890</strain>
    </source>
</reference>
<evidence type="ECO:0000313" key="1">
    <source>
        <dbReference type="EMBL" id="BBC34309.1"/>
    </source>
</evidence>
<organism evidence="1 2">
    <name type="scientific">Streptomyces graminofaciens</name>
    <dbReference type="NCBI Taxonomy" id="68212"/>
    <lineage>
        <taxon>Bacteria</taxon>
        <taxon>Bacillati</taxon>
        <taxon>Actinomycetota</taxon>
        <taxon>Actinomycetes</taxon>
        <taxon>Kitasatosporales</taxon>
        <taxon>Streptomycetaceae</taxon>
        <taxon>Streptomyces</taxon>
    </lineage>
</organism>
<dbReference type="EMBL" id="AP018448">
    <property type="protein sequence ID" value="BBC34309.1"/>
    <property type="molecule type" value="Genomic_DNA"/>
</dbReference>
<keyword evidence="2" id="KW-1185">Reference proteome</keyword>
<protein>
    <submittedName>
        <fullName evidence="1">Uncharacterized protein</fullName>
    </submittedName>
</protein>
<gene>
    <name evidence="1" type="ORF">SGFS_056030</name>
</gene>
<evidence type="ECO:0000313" key="2">
    <source>
        <dbReference type="Proteomes" id="UP001321542"/>
    </source>
</evidence>
<accession>A0ABM7FDY7</accession>
<reference evidence="1 2" key="1">
    <citation type="journal article" date="2010" name="ChemBioChem">
        <title>Cloning and characterization of the biosynthetic gene cluster of 16-membered macrolide antibiotic FD-891: involvement of a dual functional cytochrome P450 monooxygenase catalyzing epoxidation and hydroxylation.</title>
        <authorList>
            <person name="Kudo F."/>
            <person name="Motegi A."/>
            <person name="Mizoue K."/>
            <person name="Eguchi T."/>
        </authorList>
    </citation>
    <scope>NUCLEOTIDE SEQUENCE [LARGE SCALE GENOMIC DNA]</scope>
    <source>
        <strain evidence="1 2">A-8890</strain>
    </source>
</reference>
<proteinExistence type="predicted"/>
<name>A0ABM7FDY7_9ACTN</name>
<sequence length="83" mass="9486">MRRAPPPAVDTFKPPLEEFVRHPAVKPRENLGECDVEVCHRQRQYARACSCKAHHLRWKATPLRSAGHWGRFQDLVAPHAPAV</sequence>